<keyword evidence="2" id="KW-1185">Reference proteome</keyword>
<proteinExistence type="predicted"/>
<organism evidence="1 2">
    <name type="scientific">Musa troglodytarum</name>
    <name type="common">fe'i banana</name>
    <dbReference type="NCBI Taxonomy" id="320322"/>
    <lineage>
        <taxon>Eukaryota</taxon>
        <taxon>Viridiplantae</taxon>
        <taxon>Streptophyta</taxon>
        <taxon>Embryophyta</taxon>
        <taxon>Tracheophyta</taxon>
        <taxon>Spermatophyta</taxon>
        <taxon>Magnoliopsida</taxon>
        <taxon>Liliopsida</taxon>
        <taxon>Zingiberales</taxon>
        <taxon>Musaceae</taxon>
        <taxon>Musa</taxon>
    </lineage>
</organism>
<dbReference type="Proteomes" id="UP001055439">
    <property type="component" value="Chromosome 10"/>
</dbReference>
<name>A0A9E7JIX5_9LILI</name>
<gene>
    <name evidence="1" type="ORF">MUK42_08938</name>
</gene>
<accession>A0A9E7JIX5</accession>
<reference evidence="1" key="1">
    <citation type="submission" date="2022-05" db="EMBL/GenBank/DDBJ databases">
        <title>The Musa troglodytarum L. genome provides insights into the mechanism of non-climacteric behaviour and enrichment of carotenoids.</title>
        <authorList>
            <person name="Wang J."/>
        </authorList>
    </citation>
    <scope>NUCLEOTIDE SEQUENCE</scope>
    <source>
        <tissue evidence="1">Leaf</tissue>
    </source>
</reference>
<dbReference type="AlphaFoldDB" id="A0A9E7JIX5"/>
<protein>
    <submittedName>
        <fullName evidence="1">Uncharacterized protein</fullName>
    </submittedName>
</protein>
<evidence type="ECO:0000313" key="2">
    <source>
        <dbReference type="Proteomes" id="UP001055439"/>
    </source>
</evidence>
<sequence>MLQNPWPCVAVLPSYLICAYQTNCVSRMLLYFKSSLSAGFFFLGFKKYSEREILIC</sequence>
<evidence type="ECO:0000313" key="1">
    <source>
        <dbReference type="EMBL" id="URD82830.1"/>
    </source>
</evidence>
<dbReference type="EMBL" id="CP097503">
    <property type="protein sequence ID" value="URD82830.1"/>
    <property type="molecule type" value="Genomic_DNA"/>
</dbReference>